<accession>Q98P20</accession>
<dbReference type="eggNOG" id="ENOG50312BD">
    <property type="taxonomic scope" value="Bacteria"/>
</dbReference>
<dbReference type="SUPFAM" id="SSF47473">
    <property type="entry name" value="EF-hand"/>
    <property type="match status" value="1"/>
</dbReference>
<dbReference type="HOGENOM" id="CLU_1600764_0_0_5"/>
<dbReference type="PROSITE" id="PS00018">
    <property type="entry name" value="EF_HAND_1"/>
    <property type="match status" value="1"/>
</dbReference>
<dbReference type="Pfam" id="PF13202">
    <property type="entry name" value="EF-hand_5"/>
    <property type="match status" value="2"/>
</dbReference>
<feature type="region of interest" description="Disordered" evidence="1">
    <location>
        <begin position="39"/>
        <end position="66"/>
    </location>
</feature>
<dbReference type="InterPro" id="IPR011992">
    <property type="entry name" value="EF-hand-dom_pair"/>
</dbReference>
<feature type="compositionally biased region" description="Basic and acidic residues" evidence="1">
    <location>
        <begin position="99"/>
        <end position="114"/>
    </location>
</feature>
<dbReference type="InterPro" id="IPR018247">
    <property type="entry name" value="EF_Hand_1_Ca_BS"/>
</dbReference>
<dbReference type="EMBL" id="AP003017">
    <property type="protein sequence ID" value="BAB54835.1"/>
    <property type="molecule type" value="Genomic_DNA"/>
</dbReference>
<feature type="compositionally biased region" description="Low complexity" evidence="1">
    <location>
        <begin position="41"/>
        <end position="59"/>
    </location>
</feature>
<feature type="domain" description="EF-hand" evidence="3">
    <location>
        <begin position="149"/>
        <end position="184"/>
    </location>
</feature>
<dbReference type="InterPro" id="IPR002048">
    <property type="entry name" value="EF_hand_dom"/>
</dbReference>
<dbReference type="SMART" id="SM00054">
    <property type="entry name" value="EFh"/>
    <property type="match status" value="2"/>
</dbReference>
<reference evidence="4 5" key="1">
    <citation type="journal article" date="2000" name="DNA Res.">
        <title>Complete genome structure of the nitrogen-fixing symbiotic bacterium Mesorhizobium loti.</title>
        <authorList>
            <person name="Kaneko T."/>
            <person name="Nakamura Y."/>
            <person name="Sato S."/>
            <person name="Asamizu E."/>
            <person name="Kato T."/>
            <person name="Sasamoto S."/>
            <person name="Watanabe A."/>
            <person name="Idesawa K."/>
            <person name="Ishikawa A."/>
            <person name="Kawashima K."/>
            <person name="Kimura T."/>
            <person name="Kishida Y."/>
            <person name="Kiyokawa C."/>
            <person name="Kohara M."/>
            <person name="Matsumoto M."/>
            <person name="Matsuno A."/>
            <person name="Mochizuki Y."/>
            <person name="Nakayama S."/>
            <person name="Nakazaki N."/>
            <person name="Shimpo S."/>
            <person name="Sugimoto M."/>
            <person name="Takeuchi C."/>
            <person name="Yamada M."/>
            <person name="Tabata S."/>
        </authorList>
    </citation>
    <scope>NUCLEOTIDE SEQUENCE [LARGE SCALE GENOMIC DNA]</scope>
    <source>
        <strain evidence="5">LMG 29417 / CECT 9101 / MAFF 303099</strain>
        <plasmid evidence="4 5">pMLb</plasmid>
    </source>
</reference>
<dbReference type="AlphaFoldDB" id="Q98P20"/>
<keyword evidence="2" id="KW-0732">Signal</keyword>
<name>Q98P20_RHILO</name>
<dbReference type="KEGG" id="mlo:mlr9645"/>
<evidence type="ECO:0000259" key="3">
    <source>
        <dbReference type="PROSITE" id="PS50222"/>
    </source>
</evidence>
<sequence length="187" mass="20579">MPTRSAYPSSKEDIMRPATATMAATVMVTLLASPALAQMNGTPTPAAPAQQQGAEQSPGNAQTQGSMREMMRQMMREMMQERMQEDRNTQAERSGGGRWHRDFREGPPEGRSMREGRHVMGARMMHGAGMRMMFAIMDANGDGALSQNEVQDLVGRIFNAVDNNGDGNIDMEEIQTFFHGASDQPPE</sequence>
<dbReference type="Proteomes" id="UP000000552">
    <property type="component" value="Plasmid pMLb"/>
</dbReference>
<organism evidence="4 5">
    <name type="scientific">Mesorhizobium japonicum (strain LMG 29417 / CECT 9101 / MAFF 303099)</name>
    <name type="common">Mesorhizobium loti (strain MAFF 303099)</name>
    <dbReference type="NCBI Taxonomy" id="266835"/>
    <lineage>
        <taxon>Bacteria</taxon>
        <taxon>Pseudomonadati</taxon>
        <taxon>Pseudomonadota</taxon>
        <taxon>Alphaproteobacteria</taxon>
        <taxon>Hyphomicrobiales</taxon>
        <taxon>Phyllobacteriaceae</taxon>
        <taxon>Mesorhizobium</taxon>
    </lineage>
</organism>
<dbReference type="PROSITE" id="PS50222">
    <property type="entry name" value="EF_HAND_2"/>
    <property type="match status" value="1"/>
</dbReference>
<evidence type="ECO:0000313" key="5">
    <source>
        <dbReference type="Proteomes" id="UP000000552"/>
    </source>
</evidence>
<evidence type="ECO:0000256" key="1">
    <source>
        <dbReference type="SAM" id="MobiDB-lite"/>
    </source>
</evidence>
<dbReference type="CDD" id="cd00051">
    <property type="entry name" value="EFh"/>
    <property type="match status" value="1"/>
</dbReference>
<dbReference type="Gene3D" id="1.10.238.10">
    <property type="entry name" value="EF-hand"/>
    <property type="match status" value="1"/>
</dbReference>
<proteinExistence type="predicted"/>
<keyword evidence="4" id="KW-0614">Plasmid</keyword>
<dbReference type="GO" id="GO:0005509">
    <property type="term" value="F:calcium ion binding"/>
    <property type="evidence" value="ECO:0007669"/>
    <property type="project" value="InterPro"/>
</dbReference>
<geneLocation type="plasmid" evidence="4 5">
    <name>pMLb</name>
</geneLocation>
<feature type="chain" id="PRO_5004323480" evidence="2">
    <location>
        <begin position="38"/>
        <end position="187"/>
    </location>
</feature>
<evidence type="ECO:0000313" key="4">
    <source>
        <dbReference type="EMBL" id="BAB54835.1"/>
    </source>
</evidence>
<feature type="region of interest" description="Disordered" evidence="1">
    <location>
        <begin position="85"/>
        <end position="114"/>
    </location>
</feature>
<evidence type="ECO:0000256" key="2">
    <source>
        <dbReference type="SAM" id="SignalP"/>
    </source>
</evidence>
<protein>
    <submittedName>
        <fullName evidence="4">Mlr9645 protein</fullName>
    </submittedName>
</protein>
<feature type="signal peptide" evidence="2">
    <location>
        <begin position="1"/>
        <end position="37"/>
    </location>
</feature>
<gene>
    <name evidence="4" type="ordered locus">mlr9645</name>
</gene>